<dbReference type="InterPro" id="IPR013108">
    <property type="entry name" value="Amidohydro_3"/>
</dbReference>
<accession>A0AA37QEP8</accession>
<dbReference type="GO" id="GO:0016811">
    <property type="term" value="F:hydrolase activity, acting on carbon-nitrogen (but not peptide) bonds, in linear amides"/>
    <property type="evidence" value="ECO:0007669"/>
    <property type="project" value="InterPro"/>
</dbReference>
<dbReference type="RefSeq" id="WP_284349403.1">
    <property type="nucleotide sequence ID" value="NZ_BRXS01000002.1"/>
</dbReference>
<dbReference type="InterPro" id="IPR011059">
    <property type="entry name" value="Metal-dep_hydrolase_composite"/>
</dbReference>
<dbReference type="AlphaFoldDB" id="A0AA37QEP8"/>
<dbReference type="Pfam" id="PF07969">
    <property type="entry name" value="Amidohydro_3"/>
    <property type="match status" value="1"/>
</dbReference>
<reference evidence="3" key="1">
    <citation type="submission" date="2022-08" db="EMBL/GenBank/DDBJ databases">
        <title>Draft genome sequencing of Roseisolibacter agri AW1220.</title>
        <authorList>
            <person name="Tobiishi Y."/>
            <person name="Tonouchi A."/>
        </authorList>
    </citation>
    <scope>NUCLEOTIDE SEQUENCE</scope>
    <source>
        <strain evidence="3">AW1220</strain>
    </source>
</reference>
<dbReference type="Gene3D" id="3.30.1490.130">
    <property type="entry name" value="D-aminoacylase. Domain 3"/>
    <property type="match status" value="1"/>
</dbReference>
<keyword evidence="1" id="KW-0732">Signal</keyword>
<evidence type="ECO:0000313" key="4">
    <source>
        <dbReference type="Proteomes" id="UP001161325"/>
    </source>
</evidence>
<gene>
    <name evidence="3" type="ORF">rosag_14730</name>
</gene>
<sequence length="550" mass="58192">MSAAIRRACVAALLLAVATPLAAQAPATSAPEYDVVIRNGRVLDGAGNPWIVADVAIRDGKFARIGTVRGRGKTEIDARGRYVSPGWIDMMDQSGSVLPRNPLAENKLGMGVTTAIGGEGGTPVPASEIPAYFQRLETQGISINFGTYFSETQARVPVLGRSARAPNAAELERMRAIMDTAMRAGAMGMTTALIYPPSSYAKTDELAEVAKVAGQYGGFYASHIRGEGADVVGAVREAIAVGERGGLPVEIFHLKVAHRPGWGKLMAEVRDTIEAARARGVDVAADMYVYTAGGTGLEATIPSWAHEGGNDSLKARLASPEVRARLKKELTTGSPGWWNIVEAAGGWDGIVLANARDPKSARFHGKGLAAIAKELGKDPADAAWDLVAAGNGRVMAIYHMMGEPDIETALRFPWTSIGSDAGAALSAGAADELGLPHPRSYGNHVRVISRYVRERKVLTLEEAVRKMTSWPATRMRLAGRGAIQVGNWADVTIFDLATLDDRATYEAPTRSPAGIDWVLVNGVVVLDHGKHTGAKPGQVLRGPGAAPTTR</sequence>
<keyword evidence="4" id="KW-1185">Reference proteome</keyword>
<dbReference type="Gene3D" id="3.20.20.140">
    <property type="entry name" value="Metal-dependent hydrolases"/>
    <property type="match status" value="2"/>
</dbReference>
<dbReference type="PANTHER" id="PTHR11647">
    <property type="entry name" value="HYDRANTOINASE/DIHYDROPYRIMIDINASE FAMILY MEMBER"/>
    <property type="match status" value="1"/>
</dbReference>
<evidence type="ECO:0000256" key="1">
    <source>
        <dbReference type="SAM" id="SignalP"/>
    </source>
</evidence>
<dbReference type="SUPFAM" id="SSF51338">
    <property type="entry name" value="Composite domain of metallo-dependent hydrolases"/>
    <property type="match status" value="1"/>
</dbReference>
<dbReference type="SUPFAM" id="SSF51556">
    <property type="entry name" value="Metallo-dependent hydrolases"/>
    <property type="match status" value="1"/>
</dbReference>
<evidence type="ECO:0000259" key="2">
    <source>
        <dbReference type="Pfam" id="PF07969"/>
    </source>
</evidence>
<evidence type="ECO:0000313" key="3">
    <source>
        <dbReference type="EMBL" id="GLC24960.1"/>
    </source>
</evidence>
<name>A0AA37QEP8_9BACT</name>
<dbReference type="Gene3D" id="2.30.40.10">
    <property type="entry name" value="Urease, subunit C, domain 1"/>
    <property type="match status" value="2"/>
</dbReference>
<dbReference type="GO" id="GO:0005829">
    <property type="term" value="C:cytosol"/>
    <property type="evidence" value="ECO:0007669"/>
    <property type="project" value="TreeGrafter"/>
</dbReference>
<feature type="signal peptide" evidence="1">
    <location>
        <begin position="1"/>
        <end position="23"/>
    </location>
</feature>
<organism evidence="3 4">
    <name type="scientific">Roseisolibacter agri</name>
    <dbReference type="NCBI Taxonomy" id="2014610"/>
    <lineage>
        <taxon>Bacteria</taxon>
        <taxon>Pseudomonadati</taxon>
        <taxon>Gemmatimonadota</taxon>
        <taxon>Gemmatimonadia</taxon>
        <taxon>Gemmatimonadales</taxon>
        <taxon>Gemmatimonadaceae</taxon>
        <taxon>Roseisolibacter</taxon>
    </lineage>
</organism>
<dbReference type="Proteomes" id="UP001161325">
    <property type="component" value="Unassembled WGS sequence"/>
</dbReference>
<dbReference type="EMBL" id="BRXS01000002">
    <property type="protein sequence ID" value="GLC24960.1"/>
    <property type="molecule type" value="Genomic_DNA"/>
</dbReference>
<protein>
    <submittedName>
        <fullName evidence="3">Aminoacylase</fullName>
    </submittedName>
</protein>
<dbReference type="InterPro" id="IPR050378">
    <property type="entry name" value="Metallo-dep_Hydrolases_sf"/>
</dbReference>
<feature type="domain" description="Amidohydrolase 3" evidence="2">
    <location>
        <begin position="436"/>
        <end position="525"/>
    </location>
</feature>
<dbReference type="GO" id="GO:0016812">
    <property type="term" value="F:hydrolase activity, acting on carbon-nitrogen (but not peptide) bonds, in cyclic amides"/>
    <property type="evidence" value="ECO:0007669"/>
    <property type="project" value="TreeGrafter"/>
</dbReference>
<comment type="caution">
    <text evidence="3">The sequence shown here is derived from an EMBL/GenBank/DDBJ whole genome shotgun (WGS) entry which is preliminary data.</text>
</comment>
<proteinExistence type="predicted"/>
<dbReference type="InterPro" id="IPR023100">
    <property type="entry name" value="D-aminoacylase_insert_dom_sf"/>
</dbReference>
<feature type="chain" id="PRO_5041265341" evidence="1">
    <location>
        <begin position="24"/>
        <end position="550"/>
    </location>
</feature>
<dbReference type="InterPro" id="IPR032466">
    <property type="entry name" value="Metal_Hydrolase"/>
</dbReference>
<dbReference type="PANTHER" id="PTHR11647:SF1">
    <property type="entry name" value="COLLAPSIN RESPONSE MEDIATOR PROTEIN"/>
    <property type="match status" value="1"/>
</dbReference>